<accession>A0A4U6TAX2</accession>
<dbReference type="InterPro" id="IPR001461">
    <property type="entry name" value="Aspartic_peptidase_A1"/>
</dbReference>
<keyword evidence="1" id="KW-1133">Transmembrane helix</keyword>
<feature type="transmembrane region" description="Helical" evidence="1">
    <location>
        <begin position="315"/>
        <end position="341"/>
    </location>
</feature>
<keyword evidence="1" id="KW-0812">Transmembrane</keyword>
<feature type="chain" id="PRO_5020838681" description="Xylanase inhibitor C-terminal domain-containing protein" evidence="2">
    <location>
        <begin position="21"/>
        <end position="347"/>
    </location>
</feature>
<evidence type="ECO:0000313" key="5">
    <source>
        <dbReference type="Proteomes" id="UP000298652"/>
    </source>
</evidence>
<reference evidence="4" key="1">
    <citation type="submission" date="2019-03" db="EMBL/GenBank/DDBJ databases">
        <title>WGS assembly of Setaria viridis.</title>
        <authorList>
            <person name="Huang P."/>
            <person name="Jenkins J."/>
            <person name="Grimwood J."/>
            <person name="Barry K."/>
            <person name="Healey A."/>
            <person name="Mamidi S."/>
            <person name="Sreedasyam A."/>
            <person name="Shu S."/>
            <person name="Feldman M."/>
            <person name="Wu J."/>
            <person name="Yu Y."/>
            <person name="Chen C."/>
            <person name="Johnson J."/>
            <person name="Rokhsar D."/>
            <person name="Baxter I."/>
            <person name="Schmutz J."/>
            <person name="Brutnell T."/>
            <person name="Kellogg E."/>
        </authorList>
    </citation>
    <scope>NUCLEOTIDE SEQUENCE [LARGE SCALE GENOMIC DNA]</scope>
</reference>
<proteinExistence type="predicted"/>
<keyword evidence="1" id="KW-0472">Membrane</keyword>
<dbReference type="SUPFAM" id="SSF50630">
    <property type="entry name" value="Acid proteases"/>
    <property type="match status" value="1"/>
</dbReference>
<evidence type="ECO:0000259" key="3">
    <source>
        <dbReference type="Pfam" id="PF14541"/>
    </source>
</evidence>
<protein>
    <recommendedName>
        <fullName evidence="3">Xylanase inhibitor C-terminal domain-containing protein</fullName>
    </recommendedName>
</protein>
<dbReference type="Proteomes" id="UP000298652">
    <property type="component" value="Chromosome 9"/>
</dbReference>
<organism evidence="4 5">
    <name type="scientific">Setaria viridis</name>
    <name type="common">Green bristlegrass</name>
    <name type="synonym">Setaria italica subsp. viridis</name>
    <dbReference type="NCBI Taxonomy" id="4556"/>
    <lineage>
        <taxon>Eukaryota</taxon>
        <taxon>Viridiplantae</taxon>
        <taxon>Streptophyta</taxon>
        <taxon>Embryophyta</taxon>
        <taxon>Tracheophyta</taxon>
        <taxon>Spermatophyta</taxon>
        <taxon>Magnoliopsida</taxon>
        <taxon>Liliopsida</taxon>
        <taxon>Poales</taxon>
        <taxon>Poaceae</taxon>
        <taxon>PACMAD clade</taxon>
        <taxon>Panicoideae</taxon>
        <taxon>Panicodae</taxon>
        <taxon>Paniceae</taxon>
        <taxon>Cenchrinae</taxon>
        <taxon>Setaria</taxon>
    </lineage>
</organism>
<dbReference type="PANTHER" id="PTHR13683">
    <property type="entry name" value="ASPARTYL PROTEASES"/>
    <property type="match status" value="1"/>
</dbReference>
<evidence type="ECO:0000313" key="4">
    <source>
        <dbReference type="EMBL" id="TKV97532.1"/>
    </source>
</evidence>
<dbReference type="PANTHER" id="PTHR13683:SF768">
    <property type="entry name" value="EUKARYOTIC ASPARTYL PROTEASE FAMILY PROTEIN"/>
    <property type="match status" value="1"/>
</dbReference>
<feature type="signal peptide" evidence="2">
    <location>
        <begin position="1"/>
        <end position="20"/>
    </location>
</feature>
<evidence type="ECO:0000256" key="2">
    <source>
        <dbReference type="SAM" id="SignalP"/>
    </source>
</evidence>
<keyword evidence="5" id="KW-1185">Reference proteome</keyword>
<dbReference type="Gene3D" id="2.40.70.10">
    <property type="entry name" value="Acid Proteases"/>
    <property type="match status" value="2"/>
</dbReference>
<gene>
    <name evidence="4" type="ORF">SEVIR_9G500600v2</name>
</gene>
<dbReference type="GO" id="GO:0004190">
    <property type="term" value="F:aspartic-type endopeptidase activity"/>
    <property type="evidence" value="ECO:0007669"/>
    <property type="project" value="InterPro"/>
</dbReference>
<dbReference type="InterPro" id="IPR021109">
    <property type="entry name" value="Peptidase_aspartic_dom_sf"/>
</dbReference>
<dbReference type="InterPro" id="IPR032799">
    <property type="entry name" value="TAXi_C"/>
</dbReference>
<dbReference type="Gramene" id="TKV97532">
    <property type="protein sequence ID" value="TKV97532"/>
    <property type="gene ID" value="SEVIR_9G500600v2"/>
</dbReference>
<dbReference type="OMA" id="GCHYAEH"/>
<dbReference type="AlphaFoldDB" id="A0A4U6TAX2"/>
<name>A0A4U6TAX2_SETVI</name>
<feature type="domain" description="Xylanase inhibitor C-terminal" evidence="3">
    <location>
        <begin position="183"/>
        <end position="317"/>
    </location>
</feature>
<dbReference type="GO" id="GO:0006508">
    <property type="term" value="P:proteolysis"/>
    <property type="evidence" value="ECO:0007669"/>
    <property type="project" value="InterPro"/>
</dbReference>
<keyword evidence="2" id="KW-0732">Signal</keyword>
<evidence type="ECO:0000256" key="1">
    <source>
        <dbReference type="SAM" id="Phobius"/>
    </source>
</evidence>
<sequence length="347" mass="38186">MGVSSRTQLLLLLAISSVLAFNHAAAAGAVFEVRRKLPLHCGGGGCHYAEHVEHDARRQGRRLSPGTNFPLGGSPATETGLYFAELTIGKPPKAYGMEVDTGSGSALVNCVTRDSCPREDISGRFLHNWFDLIGSVVVWQQLGKQASDFALCLDTSYGAGVVATGNIVCPAILKTSLVSNRLHYVVNMKSVSVAGTTLDLPRNTYYGEGKSVAIDIGTTLTYLPEKVYNAMMIEIFDKHQGTLFYDIQNLLYIKHYGRVDDVFPEITLHFEGGLALNIYPHDYLLNNGSDWYFVGLRNGRSQPVNLRDMVILGGWTLFVTISFLVCSISIFLNLMTLNLLFRYGLFK</sequence>
<dbReference type="Pfam" id="PF14541">
    <property type="entry name" value="TAXi_C"/>
    <property type="match status" value="1"/>
</dbReference>
<dbReference type="EMBL" id="CM016560">
    <property type="protein sequence ID" value="TKV97532.1"/>
    <property type="molecule type" value="Genomic_DNA"/>
</dbReference>